<dbReference type="PANTHER" id="PTHR40618">
    <property type="entry name" value="B-ZIP TRANSCRIPTION FACTOR (EUROFUNG)-RELATED"/>
    <property type="match status" value="1"/>
</dbReference>
<feature type="region of interest" description="Disordered" evidence="1">
    <location>
        <begin position="62"/>
        <end position="138"/>
    </location>
</feature>
<dbReference type="Gene3D" id="1.20.5.170">
    <property type="match status" value="1"/>
</dbReference>
<proteinExistence type="predicted"/>
<feature type="compositionally biased region" description="Basic and acidic residues" evidence="1">
    <location>
        <begin position="231"/>
        <end position="241"/>
    </location>
</feature>
<name>A1C7B7_ASPCL</name>
<sequence>MMPIQDDSDSSKVPGRNLPLLSWEEVHQNLLLSTRRNVSDPLSVQSINSILSATSYPFLTPEESGIPPSSSLQGTQPVWGYTSINEHSSTGQQAKDQNQNASKRPRSRAANADGSFPRKRGRPRKQVDEGEDPNERRRMQIRLAQRAYRLRKDANTSSIQSRVLQLEATLEQIGTALQSISNAMNQPDSLEYNAHLIGGWGDTVRMCLSLVNEAASVESQDLVEGTSPLSEKSHSSAEKNEPQLQTATSMGSPPSRIKSSASAGPESLYAAGFKPTRDGHDSSKVAALEMSAFIERLHFACLHEGYSVLRDASVELDRLQKPFRFLFRTMDRERITSYFEACLHAKASQKRLDEWEDVPYFRIGGAGTHYPGKTPRSSTEVLSRCKNIQDPVLQSPQEIGQKLDGEWFDLHDLEGFLHEQGVVFVVGHAKDSLAGEKSVNAAYLIQGWSIL</sequence>
<evidence type="ECO:0000256" key="1">
    <source>
        <dbReference type="SAM" id="MobiDB-lite"/>
    </source>
</evidence>
<keyword evidence="3" id="KW-1185">Reference proteome</keyword>
<accession>A1C7B7</accession>
<dbReference type="CDD" id="cd14688">
    <property type="entry name" value="bZIP_YAP"/>
    <property type="match status" value="1"/>
</dbReference>
<dbReference type="AlphaFoldDB" id="A1C7B7"/>
<evidence type="ECO:0000313" key="3">
    <source>
        <dbReference type="Proteomes" id="UP000006701"/>
    </source>
</evidence>
<dbReference type="VEuPathDB" id="FungiDB:ACLA_073230"/>
<dbReference type="Proteomes" id="UP000006701">
    <property type="component" value="Unassembled WGS sequence"/>
</dbReference>
<dbReference type="SUPFAM" id="SSF57959">
    <property type="entry name" value="Leucine zipper domain"/>
    <property type="match status" value="1"/>
</dbReference>
<reference evidence="2 3" key="1">
    <citation type="journal article" date="2008" name="PLoS Genet.">
        <title>Genomic islands in the pathogenic filamentous fungus Aspergillus fumigatus.</title>
        <authorList>
            <person name="Fedorova N.D."/>
            <person name="Khaldi N."/>
            <person name="Joardar V.S."/>
            <person name="Maiti R."/>
            <person name="Amedeo P."/>
            <person name="Anderson M.J."/>
            <person name="Crabtree J."/>
            <person name="Silva J.C."/>
            <person name="Badger J.H."/>
            <person name="Albarraq A."/>
            <person name="Angiuoli S."/>
            <person name="Bussey H."/>
            <person name="Bowyer P."/>
            <person name="Cotty P.J."/>
            <person name="Dyer P.S."/>
            <person name="Egan A."/>
            <person name="Galens K."/>
            <person name="Fraser-Liggett C.M."/>
            <person name="Haas B.J."/>
            <person name="Inman J.M."/>
            <person name="Kent R."/>
            <person name="Lemieux S."/>
            <person name="Malavazi I."/>
            <person name="Orvis J."/>
            <person name="Roemer T."/>
            <person name="Ronning C.M."/>
            <person name="Sundaram J.P."/>
            <person name="Sutton G."/>
            <person name="Turner G."/>
            <person name="Venter J.C."/>
            <person name="White O.R."/>
            <person name="Whitty B.R."/>
            <person name="Youngman P."/>
            <person name="Wolfe K.H."/>
            <person name="Goldman G.H."/>
            <person name="Wortman J.R."/>
            <person name="Jiang B."/>
            <person name="Denning D.W."/>
            <person name="Nierman W.C."/>
        </authorList>
    </citation>
    <scope>NUCLEOTIDE SEQUENCE [LARGE SCALE GENOMIC DNA]</scope>
    <source>
        <strain evidence="3">ATCC 1007 / CBS 513.65 / DSM 816 / NCTC 3887 / NRRL 1</strain>
    </source>
</reference>
<feature type="compositionally biased region" description="Polar residues" evidence="1">
    <location>
        <begin position="242"/>
        <end position="262"/>
    </location>
</feature>
<dbReference type="InterPro" id="IPR046347">
    <property type="entry name" value="bZIP_sf"/>
</dbReference>
<gene>
    <name evidence="2" type="ORF">ACLA_073230</name>
</gene>
<dbReference type="GeneID" id="4708023"/>
<dbReference type="HOGENOM" id="CLU_046879_1_0_1"/>
<evidence type="ECO:0000313" key="2">
    <source>
        <dbReference type="EMBL" id="EAW14288.1"/>
    </source>
</evidence>
<dbReference type="EMBL" id="DS027045">
    <property type="protein sequence ID" value="EAW14288.1"/>
    <property type="molecule type" value="Genomic_DNA"/>
</dbReference>
<dbReference type="OrthoDB" id="3555317at2759"/>
<protein>
    <submittedName>
        <fullName evidence="2">AT DNA binding protein, putative</fullName>
    </submittedName>
</protein>
<dbReference type="PANTHER" id="PTHR40618:SF1">
    <property type="entry name" value="B-ZIP TRANSCRIPTION FACTOR (EUROFUNG)"/>
    <property type="match status" value="1"/>
</dbReference>
<feature type="compositionally biased region" description="Polar residues" evidence="1">
    <location>
        <begin position="67"/>
        <end position="102"/>
    </location>
</feature>
<feature type="compositionally biased region" description="Basic and acidic residues" evidence="1">
    <location>
        <begin position="125"/>
        <end position="138"/>
    </location>
</feature>
<dbReference type="eggNOG" id="ENOG502SQ29">
    <property type="taxonomic scope" value="Eukaryota"/>
</dbReference>
<feature type="region of interest" description="Disordered" evidence="1">
    <location>
        <begin position="219"/>
        <end position="262"/>
    </location>
</feature>
<dbReference type="KEGG" id="act:ACLA_073230"/>
<dbReference type="GO" id="GO:0003700">
    <property type="term" value="F:DNA-binding transcription factor activity"/>
    <property type="evidence" value="ECO:0007669"/>
    <property type="project" value="InterPro"/>
</dbReference>
<dbReference type="OMA" id="CFALCDE"/>
<organism evidence="2 3">
    <name type="scientific">Aspergillus clavatus (strain ATCC 1007 / CBS 513.65 / DSM 816 / NCTC 3887 / NRRL 1 / QM 1276 / 107)</name>
    <dbReference type="NCBI Taxonomy" id="344612"/>
    <lineage>
        <taxon>Eukaryota</taxon>
        <taxon>Fungi</taxon>
        <taxon>Dikarya</taxon>
        <taxon>Ascomycota</taxon>
        <taxon>Pezizomycotina</taxon>
        <taxon>Eurotiomycetes</taxon>
        <taxon>Eurotiomycetidae</taxon>
        <taxon>Eurotiales</taxon>
        <taxon>Aspergillaceae</taxon>
        <taxon>Aspergillus</taxon>
        <taxon>Aspergillus subgen. Fumigati</taxon>
    </lineage>
</organism>
<dbReference type="RefSeq" id="XP_001275714.1">
    <property type="nucleotide sequence ID" value="XM_001275713.1"/>
</dbReference>